<feature type="compositionally biased region" description="Polar residues" evidence="3">
    <location>
        <begin position="182"/>
        <end position="196"/>
    </location>
</feature>
<evidence type="ECO:0000256" key="3">
    <source>
        <dbReference type="SAM" id="MobiDB-lite"/>
    </source>
</evidence>
<dbReference type="PANTHER" id="PTHR11216">
    <property type="entry name" value="EH DOMAIN"/>
    <property type="match status" value="1"/>
</dbReference>
<protein>
    <submittedName>
        <fullName evidence="7">RalBP1-associated Eps domain-containing protein 1-like</fullName>
    </submittedName>
</protein>
<feature type="region of interest" description="Disordered" evidence="3">
    <location>
        <begin position="331"/>
        <end position="403"/>
    </location>
</feature>
<dbReference type="InterPro" id="IPR018247">
    <property type="entry name" value="EF_Hand_1_Ca_BS"/>
</dbReference>
<feature type="domain" description="EH" evidence="4">
    <location>
        <begin position="12"/>
        <end position="98"/>
    </location>
</feature>
<feature type="compositionally biased region" description="Low complexity" evidence="3">
    <location>
        <begin position="510"/>
        <end position="529"/>
    </location>
</feature>
<proteinExistence type="predicted"/>
<feature type="coiled-coil region" evidence="2">
    <location>
        <begin position="713"/>
        <end position="740"/>
    </location>
</feature>
<dbReference type="InterPro" id="IPR002048">
    <property type="entry name" value="EF_hand_dom"/>
</dbReference>
<evidence type="ECO:0000313" key="6">
    <source>
        <dbReference type="Proteomes" id="UP000694941"/>
    </source>
</evidence>
<evidence type="ECO:0000313" key="7">
    <source>
        <dbReference type="RefSeq" id="XP_022247690.1"/>
    </source>
</evidence>
<dbReference type="PROSITE" id="PS50222">
    <property type="entry name" value="EF_HAND_2"/>
    <property type="match status" value="1"/>
</dbReference>
<gene>
    <name evidence="7" type="primary">LOC106464275</name>
</gene>
<dbReference type="InterPro" id="IPR000261">
    <property type="entry name" value="EH_dom"/>
</dbReference>
<keyword evidence="1" id="KW-0106">Calcium</keyword>
<dbReference type="CDD" id="cd00052">
    <property type="entry name" value="EH"/>
    <property type="match status" value="2"/>
</dbReference>
<feature type="region of interest" description="Disordered" evidence="3">
    <location>
        <begin position="180"/>
        <end position="201"/>
    </location>
</feature>
<feature type="compositionally biased region" description="Polar residues" evidence="3">
    <location>
        <begin position="488"/>
        <end position="509"/>
    </location>
</feature>
<keyword evidence="6" id="KW-1185">Reference proteome</keyword>
<evidence type="ECO:0000256" key="1">
    <source>
        <dbReference type="ARBA" id="ARBA00022837"/>
    </source>
</evidence>
<feature type="region of interest" description="Disordered" evidence="3">
    <location>
        <begin position="433"/>
        <end position="604"/>
    </location>
</feature>
<dbReference type="Gene3D" id="1.10.238.10">
    <property type="entry name" value="EF-hand"/>
    <property type="match status" value="2"/>
</dbReference>
<feature type="region of interest" description="Disordered" evidence="3">
    <location>
        <begin position="108"/>
        <end position="141"/>
    </location>
</feature>
<feature type="domain" description="EF-hand" evidence="5">
    <location>
        <begin position="288"/>
        <end position="323"/>
    </location>
</feature>
<feature type="domain" description="EH" evidence="4">
    <location>
        <begin position="255"/>
        <end position="344"/>
    </location>
</feature>
<sequence>METLGLKLSEYEQRLFGELFSCCDVENQGRISGTKASELFIASQLPTETLHQITELCGAKRLGHFGRSQFYIALKLIAAAQAGLPLVSETFASGKDIPLPKFTKTNETSLSVAPTEGRPSNFNQQLPGQLPPPPTKVYSRQGSGVIHRQGSLKCDAVDSSHVAVSQSQGVVVTVVPVAATGNSGNSSPAETPTTPKAAQHGDKNWTAFHHGLHQDSHLNWANFEEHHQLLGTEEDSSERHSSDDEVDVWTITSEQREYYTTQFQCMQTDVKGKISGATAKEFFEKSKLPVHELSKIWQLSDIDKDGALTLEEFCTAMHLVVLRRNNIDLPETLPSSLVPRIPKKPAEDGHTFPSSQQQSQPVPQAQTTTSPTKVQTPPEPLSPQSKEWTKFNDSPTSSVSSPVMKPVNFDFSAASVEQDPKILHPVALRLSPDGQPIPYNSDQEKQSNHLESGDAKITLSTAQVIHRPTPRKTSGQGSGVIPPPPKPTVTQSTSGDMPTTAASDITGQPSTTRRSSFSGTTSQGTSQGPPLLPQGPKKEPPPPPPPRPRSNHARSSSLDLNKFGKTMPHILGVPPAVPPRASPSTAAPRKVGSQDDNHTNLGDNEEFADFSQFVETRTEVTTHVNHVSVKSGAFEVYKKTPESTTGDIVSSASAEIVSSPLAPTDDTMALLVDINQSDETAERKRHPSAPPLALAATEIKSVPRDKRDLQLALRAHRERNMLLSRLNSELNQELSEVMEERIA</sequence>
<dbReference type="InterPro" id="IPR011992">
    <property type="entry name" value="EF-hand-dom_pair"/>
</dbReference>
<feature type="compositionally biased region" description="Polar residues" evidence="3">
    <location>
        <begin position="382"/>
        <end position="401"/>
    </location>
</feature>
<dbReference type="Proteomes" id="UP000694941">
    <property type="component" value="Unplaced"/>
</dbReference>
<feature type="compositionally biased region" description="Polar residues" evidence="3">
    <location>
        <begin position="108"/>
        <end position="123"/>
    </location>
</feature>
<dbReference type="SUPFAM" id="SSF47473">
    <property type="entry name" value="EF-hand"/>
    <property type="match status" value="2"/>
</dbReference>
<dbReference type="GeneID" id="106464275"/>
<feature type="compositionally biased region" description="Basic and acidic residues" evidence="3">
    <location>
        <begin position="442"/>
        <end position="454"/>
    </location>
</feature>
<dbReference type="PROSITE" id="PS50031">
    <property type="entry name" value="EH"/>
    <property type="match status" value="2"/>
</dbReference>
<dbReference type="PANTHER" id="PTHR11216:SF174">
    <property type="entry name" value="GH06923P"/>
    <property type="match status" value="1"/>
</dbReference>
<dbReference type="Pfam" id="PF12763">
    <property type="entry name" value="EH"/>
    <property type="match status" value="2"/>
</dbReference>
<organism evidence="6 7">
    <name type="scientific">Limulus polyphemus</name>
    <name type="common">Atlantic horseshoe crab</name>
    <dbReference type="NCBI Taxonomy" id="6850"/>
    <lineage>
        <taxon>Eukaryota</taxon>
        <taxon>Metazoa</taxon>
        <taxon>Ecdysozoa</taxon>
        <taxon>Arthropoda</taxon>
        <taxon>Chelicerata</taxon>
        <taxon>Merostomata</taxon>
        <taxon>Xiphosura</taxon>
        <taxon>Limulidae</taxon>
        <taxon>Limulus</taxon>
    </lineage>
</organism>
<dbReference type="SMART" id="SM00054">
    <property type="entry name" value="EFh"/>
    <property type="match status" value="1"/>
</dbReference>
<keyword evidence="2" id="KW-0175">Coiled coil</keyword>
<evidence type="ECO:0000259" key="5">
    <source>
        <dbReference type="PROSITE" id="PS50222"/>
    </source>
</evidence>
<feature type="non-terminal residue" evidence="7">
    <location>
        <position position="743"/>
    </location>
</feature>
<accession>A0ABM1SVN4</accession>
<evidence type="ECO:0000259" key="4">
    <source>
        <dbReference type="PROSITE" id="PS50031"/>
    </source>
</evidence>
<dbReference type="RefSeq" id="XP_022247690.1">
    <property type="nucleotide sequence ID" value="XM_022391982.1"/>
</dbReference>
<dbReference type="SMART" id="SM00027">
    <property type="entry name" value="EH"/>
    <property type="match status" value="2"/>
</dbReference>
<dbReference type="PROSITE" id="PS00018">
    <property type="entry name" value="EF_HAND_1"/>
    <property type="match status" value="1"/>
</dbReference>
<reference evidence="7" key="1">
    <citation type="submission" date="2025-08" db="UniProtKB">
        <authorList>
            <consortium name="RefSeq"/>
        </authorList>
    </citation>
    <scope>IDENTIFICATION</scope>
    <source>
        <tissue evidence="7">Muscle</tissue>
    </source>
</reference>
<name>A0ABM1SVN4_LIMPO</name>
<evidence type="ECO:0000256" key="2">
    <source>
        <dbReference type="SAM" id="Coils"/>
    </source>
</evidence>
<feature type="compositionally biased region" description="Low complexity" evidence="3">
    <location>
        <begin position="353"/>
        <end position="372"/>
    </location>
</feature>